<organism evidence="2 3">
    <name type="scientific">Araneus ventricosus</name>
    <name type="common">Orbweaver spider</name>
    <name type="synonym">Epeira ventricosa</name>
    <dbReference type="NCBI Taxonomy" id="182803"/>
    <lineage>
        <taxon>Eukaryota</taxon>
        <taxon>Metazoa</taxon>
        <taxon>Ecdysozoa</taxon>
        <taxon>Arthropoda</taxon>
        <taxon>Chelicerata</taxon>
        <taxon>Arachnida</taxon>
        <taxon>Araneae</taxon>
        <taxon>Araneomorphae</taxon>
        <taxon>Entelegynae</taxon>
        <taxon>Araneoidea</taxon>
        <taxon>Araneidae</taxon>
        <taxon>Araneus</taxon>
    </lineage>
</organism>
<keyword evidence="3" id="KW-1185">Reference proteome</keyword>
<evidence type="ECO:0000313" key="2">
    <source>
        <dbReference type="EMBL" id="GBM68663.1"/>
    </source>
</evidence>
<gene>
    <name evidence="2" type="ORF">AVEN_255390_1</name>
</gene>
<protein>
    <submittedName>
        <fullName evidence="2">Uncharacterized protein</fullName>
    </submittedName>
</protein>
<evidence type="ECO:0000256" key="1">
    <source>
        <dbReference type="SAM" id="MobiDB-lite"/>
    </source>
</evidence>
<comment type="caution">
    <text evidence="2">The sequence shown here is derived from an EMBL/GenBank/DDBJ whole genome shotgun (WGS) entry which is preliminary data.</text>
</comment>
<reference evidence="2 3" key="1">
    <citation type="journal article" date="2019" name="Sci. Rep.">
        <title>Orb-weaving spider Araneus ventricosus genome elucidates the spidroin gene catalogue.</title>
        <authorList>
            <person name="Kono N."/>
            <person name="Nakamura H."/>
            <person name="Ohtoshi R."/>
            <person name="Moran D.A.P."/>
            <person name="Shinohara A."/>
            <person name="Yoshida Y."/>
            <person name="Fujiwara M."/>
            <person name="Mori M."/>
            <person name="Tomita M."/>
            <person name="Arakawa K."/>
        </authorList>
    </citation>
    <scope>NUCLEOTIDE SEQUENCE [LARGE SCALE GENOMIC DNA]</scope>
</reference>
<evidence type="ECO:0000313" key="3">
    <source>
        <dbReference type="Proteomes" id="UP000499080"/>
    </source>
</evidence>
<feature type="region of interest" description="Disordered" evidence="1">
    <location>
        <begin position="1"/>
        <end position="36"/>
    </location>
</feature>
<proteinExistence type="predicted"/>
<dbReference type="EMBL" id="BGPR01002156">
    <property type="protein sequence ID" value="GBM68663.1"/>
    <property type="molecule type" value="Genomic_DNA"/>
</dbReference>
<sequence length="98" mass="11157">MGNAPLRRSKSATVGDSQHKCQTRYREAEGTSDTSLVPRKQFSSKTFSLRVSKLSAFIQELHQALVIKERKSPSLVQQLRLRPVVVQHLSYDTQFPFP</sequence>
<accession>A0A4Y2HTW0</accession>
<dbReference type="Proteomes" id="UP000499080">
    <property type="component" value="Unassembled WGS sequence"/>
</dbReference>
<name>A0A4Y2HTW0_ARAVE</name>
<dbReference type="AlphaFoldDB" id="A0A4Y2HTW0"/>